<dbReference type="Proteomes" id="UP000006352">
    <property type="component" value="Unassembled WGS sequence"/>
</dbReference>
<keyword evidence="1" id="KW-1133">Transmembrane helix</keyword>
<feature type="transmembrane region" description="Helical" evidence="1">
    <location>
        <begin position="177"/>
        <end position="197"/>
    </location>
</feature>
<feature type="transmembrane region" description="Helical" evidence="1">
    <location>
        <begin position="25"/>
        <end position="43"/>
    </location>
</feature>
<feature type="transmembrane region" description="Helical" evidence="1">
    <location>
        <begin position="217"/>
        <end position="235"/>
    </location>
</feature>
<evidence type="ECO:0000313" key="3">
    <source>
        <dbReference type="Proteomes" id="UP000006352"/>
    </source>
</evidence>
<evidence type="ECO:0000313" key="2">
    <source>
        <dbReference type="EMBL" id="CCM06361.1"/>
    </source>
</evidence>
<feature type="transmembrane region" description="Helical" evidence="1">
    <location>
        <begin position="247"/>
        <end position="270"/>
    </location>
</feature>
<proteinExistence type="predicted"/>
<protein>
    <submittedName>
        <fullName evidence="2">Uncharacterized protein</fullName>
    </submittedName>
</protein>
<feature type="transmembrane region" description="Helical" evidence="1">
    <location>
        <begin position="290"/>
        <end position="310"/>
    </location>
</feature>
<evidence type="ECO:0000256" key="1">
    <source>
        <dbReference type="SAM" id="Phobius"/>
    </source>
</evidence>
<feature type="transmembrane region" description="Helical" evidence="1">
    <location>
        <begin position="50"/>
        <end position="71"/>
    </location>
</feature>
<feature type="transmembrane region" description="Helical" evidence="1">
    <location>
        <begin position="91"/>
        <end position="111"/>
    </location>
</feature>
<dbReference type="HOGENOM" id="CLU_060803_0_0_1"/>
<dbReference type="InParanoid" id="J4ICG3"/>
<keyword evidence="3" id="KW-1185">Reference proteome</keyword>
<dbReference type="RefSeq" id="XP_012185644.1">
    <property type="nucleotide sequence ID" value="XM_012330254.1"/>
</dbReference>
<reference evidence="2 3" key="1">
    <citation type="journal article" date="2012" name="Appl. Environ. Microbiol.">
        <title>Short-read sequencing for genomic analysis of the brown rot fungus Fibroporia radiculosa.</title>
        <authorList>
            <person name="Tang J.D."/>
            <person name="Perkins A.D."/>
            <person name="Sonstegard T.S."/>
            <person name="Schroeder S.G."/>
            <person name="Burgess S.C."/>
            <person name="Diehl S.V."/>
        </authorList>
    </citation>
    <scope>NUCLEOTIDE SEQUENCE [LARGE SCALE GENOMIC DNA]</scope>
    <source>
        <strain evidence="2 3">TFFH 294</strain>
    </source>
</reference>
<dbReference type="OrthoDB" id="2562239at2759"/>
<name>J4ICG3_9APHY</name>
<dbReference type="AlphaFoldDB" id="J4ICG3"/>
<accession>J4ICG3</accession>
<keyword evidence="1" id="KW-0472">Membrane</keyword>
<sequence>MSSSPIKFPSPVGGVPFSHDFDPSIVFIVFFALCLPVAVYRLMNQQRRTYIIISVMFFCIERVINFSLRAAEARSPVKRTERFYVTYLQGAYGTGFIGLGQALTVILRAYLVYTTRGEVAVGGKAAPFALSSRSDTRLPLTEEYAISSDAGVFQPLPMSPMEDDPDRRMQIRRLLRIISFVYWVAVILSAVSGGLYWSGITDSNKGKLVQQTRYASTIIVLLQLQATNAIAIWAWKTRPRSVQSSRVLLISFFISILSIVAMYRLAVMANETTALLSTTRASLNMPSEKTAFYVLHIAPEGLVAVALLLLDMKGLFCMGMKGDTALNDNVQSQ</sequence>
<dbReference type="GeneID" id="24101261"/>
<dbReference type="EMBL" id="HE797304">
    <property type="protein sequence ID" value="CCM06361.1"/>
    <property type="molecule type" value="Genomic_DNA"/>
</dbReference>
<gene>
    <name evidence="2" type="ORF">FIBRA_08618</name>
</gene>
<keyword evidence="1" id="KW-0812">Transmembrane</keyword>
<organism evidence="2 3">
    <name type="scientific">Fibroporia radiculosa</name>
    <dbReference type="NCBI Taxonomy" id="599839"/>
    <lineage>
        <taxon>Eukaryota</taxon>
        <taxon>Fungi</taxon>
        <taxon>Dikarya</taxon>
        <taxon>Basidiomycota</taxon>
        <taxon>Agaricomycotina</taxon>
        <taxon>Agaricomycetes</taxon>
        <taxon>Polyporales</taxon>
        <taxon>Fibroporiaceae</taxon>
        <taxon>Fibroporia</taxon>
    </lineage>
</organism>